<gene>
    <name evidence="1" type="ORF">EGW08_013955</name>
</gene>
<accession>A0A433T9M9</accession>
<dbReference type="EMBL" id="RQTK01000520">
    <property type="protein sequence ID" value="RUS78291.1"/>
    <property type="molecule type" value="Genomic_DNA"/>
</dbReference>
<dbReference type="Proteomes" id="UP000271974">
    <property type="component" value="Unassembled WGS sequence"/>
</dbReference>
<dbReference type="AlphaFoldDB" id="A0A433T9M9"/>
<comment type="caution">
    <text evidence="1">The sequence shown here is derived from an EMBL/GenBank/DDBJ whole genome shotgun (WGS) entry which is preliminary data.</text>
</comment>
<reference evidence="1 2" key="1">
    <citation type="submission" date="2019-01" db="EMBL/GenBank/DDBJ databases">
        <title>A draft genome assembly of the solar-powered sea slug Elysia chlorotica.</title>
        <authorList>
            <person name="Cai H."/>
            <person name="Li Q."/>
            <person name="Fang X."/>
            <person name="Li J."/>
            <person name="Curtis N.E."/>
            <person name="Altenburger A."/>
            <person name="Shibata T."/>
            <person name="Feng M."/>
            <person name="Maeda T."/>
            <person name="Schwartz J.A."/>
            <person name="Shigenobu S."/>
            <person name="Lundholm N."/>
            <person name="Nishiyama T."/>
            <person name="Yang H."/>
            <person name="Hasebe M."/>
            <person name="Li S."/>
            <person name="Pierce S.K."/>
            <person name="Wang J."/>
        </authorList>
    </citation>
    <scope>NUCLEOTIDE SEQUENCE [LARGE SCALE GENOMIC DNA]</scope>
    <source>
        <strain evidence="1">EC2010</strain>
        <tissue evidence="1">Whole organism of an adult</tissue>
    </source>
</reference>
<organism evidence="1 2">
    <name type="scientific">Elysia chlorotica</name>
    <name type="common">Eastern emerald elysia</name>
    <name type="synonym">Sea slug</name>
    <dbReference type="NCBI Taxonomy" id="188477"/>
    <lineage>
        <taxon>Eukaryota</taxon>
        <taxon>Metazoa</taxon>
        <taxon>Spiralia</taxon>
        <taxon>Lophotrochozoa</taxon>
        <taxon>Mollusca</taxon>
        <taxon>Gastropoda</taxon>
        <taxon>Heterobranchia</taxon>
        <taxon>Euthyneura</taxon>
        <taxon>Panpulmonata</taxon>
        <taxon>Sacoglossa</taxon>
        <taxon>Placobranchoidea</taxon>
        <taxon>Plakobranchidae</taxon>
        <taxon>Elysia</taxon>
    </lineage>
</organism>
<keyword evidence="2" id="KW-1185">Reference proteome</keyword>
<sequence>MPRSPRLFAHSTLFRFPAIFAQTEQTGRFFQFWAGQVSRELINNSLRPPRPAQLQPLTSRAVPGSALVTGDLRTSSKRGLGLVSGGPGASTLTVCSETWLLKTSLQSRVVWESVSRQFAGSGLRDNIFAQVKHFNFAANFLSPTHVVQIKFHLDPPTKVFGLCDGCPVSYFSEFEQYRVICERSLQATRQLMRMPTSHACQA</sequence>
<evidence type="ECO:0000313" key="1">
    <source>
        <dbReference type="EMBL" id="RUS78291.1"/>
    </source>
</evidence>
<protein>
    <submittedName>
        <fullName evidence="1">Uncharacterized protein</fullName>
    </submittedName>
</protein>
<proteinExistence type="predicted"/>
<evidence type="ECO:0000313" key="2">
    <source>
        <dbReference type="Proteomes" id="UP000271974"/>
    </source>
</evidence>
<name>A0A433T9M9_ELYCH</name>